<feature type="signal peptide" evidence="1">
    <location>
        <begin position="1"/>
        <end position="25"/>
    </location>
</feature>
<feature type="domain" description="Peptidoglycan binding-like" evidence="2">
    <location>
        <begin position="342"/>
        <end position="394"/>
    </location>
</feature>
<dbReference type="InterPro" id="IPR002477">
    <property type="entry name" value="Peptidoglycan-bd-like"/>
</dbReference>
<dbReference type="InterPro" id="IPR043426">
    <property type="entry name" value="MltB-like"/>
</dbReference>
<dbReference type="SUPFAM" id="SSF53955">
    <property type="entry name" value="Lysozyme-like"/>
    <property type="match status" value="1"/>
</dbReference>
<evidence type="ECO:0000313" key="4">
    <source>
        <dbReference type="EMBL" id="MFJ5444974.1"/>
    </source>
</evidence>
<protein>
    <submittedName>
        <fullName evidence="4">Lytic murein transglycosylase</fullName>
    </submittedName>
</protein>
<dbReference type="RefSeq" id="WP_400878558.1">
    <property type="nucleotide sequence ID" value="NZ_JBIWXY010000001.1"/>
</dbReference>
<evidence type="ECO:0000313" key="5">
    <source>
        <dbReference type="Proteomes" id="UP001617669"/>
    </source>
</evidence>
<dbReference type="SUPFAM" id="SSF47090">
    <property type="entry name" value="PGBD-like"/>
    <property type="match status" value="1"/>
</dbReference>
<evidence type="ECO:0000259" key="3">
    <source>
        <dbReference type="Pfam" id="PF13406"/>
    </source>
</evidence>
<reference evidence="4 5" key="1">
    <citation type="submission" date="2024-11" db="EMBL/GenBank/DDBJ databases">
        <authorList>
            <person name="Kaparullina E.N."/>
            <person name="Delegan Y.A."/>
            <person name="Doronina N.V."/>
        </authorList>
    </citation>
    <scope>NUCLEOTIDE SEQUENCE [LARGE SCALE GENOMIC DNA]</scope>
    <source>
        <strain evidence="4 5">7sh_L</strain>
    </source>
</reference>
<dbReference type="InterPro" id="IPR011970">
    <property type="entry name" value="MltB_2"/>
</dbReference>
<dbReference type="Gene3D" id="1.10.8.350">
    <property type="entry name" value="Bacterial muramidase"/>
    <property type="match status" value="1"/>
</dbReference>
<evidence type="ECO:0000256" key="1">
    <source>
        <dbReference type="SAM" id="SignalP"/>
    </source>
</evidence>
<organism evidence="4 5">
    <name type="scientific">Methylobacillus methanolivorans</name>
    <dbReference type="NCBI Taxonomy" id="1848927"/>
    <lineage>
        <taxon>Bacteria</taxon>
        <taxon>Pseudomonadati</taxon>
        <taxon>Pseudomonadota</taxon>
        <taxon>Betaproteobacteria</taxon>
        <taxon>Nitrosomonadales</taxon>
        <taxon>Methylophilaceae</taxon>
        <taxon>Methylobacillus</taxon>
    </lineage>
</organism>
<evidence type="ECO:0000259" key="2">
    <source>
        <dbReference type="Pfam" id="PF01471"/>
    </source>
</evidence>
<dbReference type="Gene3D" id="1.10.530.10">
    <property type="match status" value="1"/>
</dbReference>
<feature type="chain" id="PRO_5045459783" evidence="1">
    <location>
        <begin position="26"/>
        <end position="418"/>
    </location>
</feature>
<dbReference type="Pfam" id="PF13406">
    <property type="entry name" value="SLT_2"/>
    <property type="match status" value="1"/>
</dbReference>
<accession>A0ABW8GHX5</accession>
<comment type="caution">
    <text evidence="4">The sequence shown here is derived from an EMBL/GenBank/DDBJ whole genome shotgun (WGS) entry which is preliminary data.</text>
</comment>
<dbReference type="Pfam" id="PF01471">
    <property type="entry name" value="PG_binding_1"/>
    <property type="match status" value="1"/>
</dbReference>
<dbReference type="Gene3D" id="1.10.101.10">
    <property type="entry name" value="PGBD-like superfamily/PGBD"/>
    <property type="match status" value="1"/>
</dbReference>
<dbReference type="CDD" id="cd13399">
    <property type="entry name" value="Slt35-like"/>
    <property type="match status" value="1"/>
</dbReference>
<dbReference type="PANTHER" id="PTHR30163">
    <property type="entry name" value="MEMBRANE-BOUND LYTIC MUREIN TRANSGLYCOSYLASE B"/>
    <property type="match status" value="1"/>
</dbReference>
<dbReference type="PANTHER" id="PTHR30163:SF8">
    <property type="entry name" value="LYTIC MUREIN TRANSGLYCOSYLASE"/>
    <property type="match status" value="1"/>
</dbReference>
<dbReference type="InterPro" id="IPR023346">
    <property type="entry name" value="Lysozyme-like_dom_sf"/>
</dbReference>
<keyword evidence="5" id="KW-1185">Reference proteome</keyword>
<dbReference type="InterPro" id="IPR031304">
    <property type="entry name" value="SLT_2"/>
</dbReference>
<name>A0ABW8GHX5_9PROT</name>
<gene>
    <name evidence="4" type="ORF">ACIKP9_01905</name>
</gene>
<dbReference type="InterPro" id="IPR036365">
    <property type="entry name" value="PGBD-like_sf"/>
</dbReference>
<dbReference type="Proteomes" id="UP001617669">
    <property type="component" value="Unassembled WGS sequence"/>
</dbReference>
<sequence length="418" mass="45290">MLKLHRSVASFLAVGLMCGALATHADEPGFDAWLQDFYRDAQTQGISAQSLQAALSDARPIDRIIELDQSQPEFVQTFLTYLNRRVTAKQIARGQALLQEQGPLLQAVEQKYGVPAAVLVSFWGLETNYGQTLGNFSTPQALATLAYEGRRHAFFRSQLLDALRILDAGHIAASSMVGSWAGAVGHMQFMPSTFLAYAEDGDGDGKINVWQSIPDAMYSAGRYLNAIGWKRDEAIAVEVSLPKGFDWQQAVISQKRTVAAWQAMGVQAIGQGLPSADRNAAIILPQGWRGPAFMVFDNFNAVMQWNRSTSYALTVAHLASRLQGGKALSGGLEAEQEPVSIDAIKRLQRQLTELGFDTRGSDGLPGPNTQAAIRVYQQTHALPADGYASPSLMQHVATTLAAQTVDTELIPGFPGTQP</sequence>
<proteinExistence type="predicted"/>
<keyword evidence="1" id="KW-0732">Signal</keyword>
<dbReference type="InterPro" id="IPR036366">
    <property type="entry name" value="PGBDSf"/>
</dbReference>
<dbReference type="NCBIfam" id="TIGR02283">
    <property type="entry name" value="MltB_2"/>
    <property type="match status" value="1"/>
</dbReference>
<feature type="domain" description="Transglycosylase SLT" evidence="3">
    <location>
        <begin position="30"/>
        <end position="319"/>
    </location>
</feature>
<dbReference type="EMBL" id="JBIWXY010000001">
    <property type="protein sequence ID" value="MFJ5444974.1"/>
    <property type="molecule type" value="Genomic_DNA"/>
</dbReference>